<protein>
    <submittedName>
        <fullName evidence="1">Uncharacterized protein</fullName>
    </submittedName>
</protein>
<dbReference type="AlphaFoldDB" id="A0AAE7CTX4"/>
<proteinExistence type="predicted"/>
<evidence type="ECO:0000313" key="1">
    <source>
        <dbReference type="EMBL" id="QIW59463.1"/>
    </source>
</evidence>
<organism evidence="1 2">
    <name type="scientific">Pseudolactococcus raffinolactis</name>
    <dbReference type="NCBI Taxonomy" id="1366"/>
    <lineage>
        <taxon>Bacteria</taxon>
        <taxon>Bacillati</taxon>
        <taxon>Bacillota</taxon>
        <taxon>Bacilli</taxon>
        <taxon>Lactobacillales</taxon>
        <taxon>Streptococcaceae</taxon>
        <taxon>Pseudolactococcus</taxon>
    </lineage>
</organism>
<accession>A0AAE7CTX4</accession>
<dbReference type="EMBL" id="CP047628">
    <property type="protein sequence ID" value="QIW59463.1"/>
    <property type="molecule type" value="Genomic_DNA"/>
</dbReference>
<gene>
    <name evidence="1" type="ORF">GU334_11350</name>
</gene>
<evidence type="ECO:0000313" key="2">
    <source>
        <dbReference type="Proteomes" id="UP000501558"/>
    </source>
</evidence>
<dbReference type="Proteomes" id="UP000501558">
    <property type="component" value="Chromosome"/>
</dbReference>
<sequence>MLGIIIDGNKLDLVLTSVPVIPPTKRIIDTIDVDGSVAKFSKKSILV</sequence>
<dbReference type="RefSeq" id="WP_167841615.1">
    <property type="nucleotide sequence ID" value="NZ_CP047628.1"/>
</dbReference>
<name>A0AAE7CTX4_9LACT</name>
<reference evidence="1 2" key="1">
    <citation type="submission" date="2019-12" db="EMBL/GenBank/DDBJ databases">
        <title>Whole genome sequences of Lactococcus raffinolactis strains isolated from sewage.</title>
        <authorList>
            <person name="Ybazeta G."/>
            <person name="Ross M."/>
            <person name="Brabant-Kirwan D."/>
            <person name="Saleh M."/>
            <person name="Dillon J.A."/>
            <person name="Splinter K."/>
            <person name="Nokhbeh R."/>
        </authorList>
    </citation>
    <scope>NUCLEOTIDE SEQUENCE [LARGE SCALE GENOMIC DNA]</scope>
    <source>
        <strain evidence="1 2">Lr_19_14</strain>
    </source>
</reference>
<keyword evidence="2" id="KW-1185">Reference proteome</keyword>